<dbReference type="OrthoDB" id="4540541at2"/>
<comment type="caution">
    <text evidence="2">The sequence shown here is derived from an EMBL/GenBank/DDBJ whole genome shotgun (WGS) entry which is preliminary data.</text>
</comment>
<dbReference type="Proteomes" id="UP000292372">
    <property type="component" value="Unassembled WGS sequence"/>
</dbReference>
<reference evidence="2 3" key="1">
    <citation type="journal article" date="2015" name="Int. J. Syst. Evol. Microbiol.">
        <title>Hyunsoonleella pacifica sp. nov., isolated from seawater of South Pacific Gyre.</title>
        <authorList>
            <person name="Gao X."/>
            <person name="Zhang Z."/>
            <person name="Dai X."/>
            <person name="Zhang X.H."/>
        </authorList>
    </citation>
    <scope>NUCLEOTIDE SEQUENCE [LARGE SCALE GENOMIC DNA]</scope>
    <source>
        <strain evidence="2 3">SW033</strain>
    </source>
</reference>
<keyword evidence="1" id="KW-0812">Transmembrane</keyword>
<evidence type="ECO:0000313" key="2">
    <source>
        <dbReference type="EMBL" id="TBN13909.1"/>
    </source>
</evidence>
<keyword evidence="1" id="KW-0472">Membrane</keyword>
<dbReference type="AlphaFoldDB" id="A0A4Q9FLF5"/>
<dbReference type="EMBL" id="SIRS01000006">
    <property type="protein sequence ID" value="TBN13909.1"/>
    <property type="molecule type" value="Genomic_DNA"/>
</dbReference>
<dbReference type="Pfam" id="PF07099">
    <property type="entry name" value="DUF1361"/>
    <property type="match status" value="1"/>
</dbReference>
<gene>
    <name evidence="2" type="ORF">EYD46_15590</name>
</gene>
<protein>
    <submittedName>
        <fullName evidence="2">DUF1361 domain-containing protein</fullName>
    </submittedName>
</protein>
<feature type="transmembrane region" description="Helical" evidence="1">
    <location>
        <begin position="194"/>
        <end position="212"/>
    </location>
</feature>
<name>A0A4Q9FLF5_9FLAO</name>
<keyword evidence="3" id="KW-1185">Reference proteome</keyword>
<feature type="transmembrane region" description="Helical" evidence="1">
    <location>
        <begin position="39"/>
        <end position="63"/>
    </location>
</feature>
<evidence type="ECO:0000313" key="3">
    <source>
        <dbReference type="Proteomes" id="UP000292372"/>
    </source>
</evidence>
<feature type="transmembrane region" description="Helical" evidence="1">
    <location>
        <begin position="12"/>
        <end position="33"/>
    </location>
</feature>
<keyword evidence="1" id="KW-1133">Transmembrane helix</keyword>
<dbReference type="RefSeq" id="WP_130938093.1">
    <property type="nucleotide sequence ID" value="NZ_BMEE01000005.1"/>
</dbReference>
<organism evidence="2 3">
    <name type="scientific">Hyunsoonleella pacifica</name>
    <dbReference type="NCBI Taxonomy" id="1080224"/>
    <lineage>
        <taxon>Bacteria</taxon>
        <taxon>Pseudomonadati</taxon>
        <taxon>Bacteroidota</taxon>
        <taxon>Flavobacteriia</taxon>
        <taxon>Flavobacteriales</taxon>
        <taxon>Flavobacteriaceae</taxon>
    </lineage>
</organism>
<feature type="transmembrane region" description="Helical" evidence="1">
    <location>
        <begin position="141"/>
        <end position="160"/>
    </location>
</feature>
<accession>A0A4Q9FLF5</accession>
<feature type="transmembrane region" description="Helical" evidence="1">
    <location>
        <begin position="103"/>
        <end position="129"/>
    </location>
</feature>
<dbReference type="InterPro" id="IPR009793">
    <property type="entry name" value="DUF1361"/>
</dbReference>
<feature type="transmembrane region" description="Helical" evidence="1">
    <location>
        <begin position="70"/>
        <end position="91"/>
    </location>
</feature>
<proteinExistence type="predicted"/>
<evidence type="ECO:0000256" key="1">
    <source>
        <dbReference type="SAM" id="Phobius"/>
    </source>
</evidence>
<sequence length="219" mass="25976">MDNIKHLLFKQFKIVAMLTVAMLFSIIILMIRMKLTHSFFYLFLVWNLFLAVIPYAITTYLVSLPKLNKLWLGFWFGVWLLFLPNAPYLVTDLIHLRLSTPKLIWLDILTVLSFALSGLLLFYFSFIEMKEILKLHVKKQILSFFTPFIVFLSAFGVYLGRFLRYNSWEVIQNPLDLFEDIFQILLYPSQNLELWLFILVFGAFLNLGFWMFNNIKSSN</sequence>